<dbReference type="Proteomes" id="UP000014680">
    <property type="component" value="Unassembled WGS sequence"/>
</dbReference>
<dbReference type="OrthoDB" id="6375767at2759"/>
<dbReference type="GO" id="GO:0051015">
    <property type="term" value="F:actin filament binding"/>
    <property type="evidence" value="ECO:0007669"/>
    <property type="project" value="InterPro"/>
</dbReference>
<dbReference type="RefSeq" id="XP_004184986.1">
    <property type="nucleotide sequence ID" value="XM_004184938.1"/>
</dbReference>
<feature type="non-terminal residue" evidence="2">
    <location>
        <position position="1"/>
    </location>
</feature>
<dbReference type="PANTHER" id="PTHR11977">
    <property type="entry name" value="VILLIN"/>
    <property type="match status" value="1"/>
</dbReference>
<dbReference type="VEuPathDB" id="AmoebaDB:EIN_409390"/>
<sequence>MKPFMTSPDYSKRPENPMLIAIREFCFKPKKLVKTQETQIVSSLSVKTPELTPTKGHPVKNELIRRKTERLSRRLTFELNEQQKRLTTHKKTELLPMKQYPIFNGITKNPSILRSSSRKFIAVATTEKSEFPSPPNKEELVGVSRQSHENLLKVTQELKTTNHQLKRITVVPTSSTLLLVTPIASEKNIILIEVPVSYKSLNSSIGAVLAEDTTKKLYVWRGKKTSLIMKGKCADYSVQYKLYHKVGYSIQIEDENEESVDFLNAIGGKFPFEPLTVNPQNDRLCYEEKTVTMIPCGSGELKKTALTGLHSFLVRTGFNTFLWCGSKTSKNAREACAKIASTHQVGKLYVIFQGHEPFIFQALFVDWIIPKTSTKLPPAPSVKKDR</sequence>
<dbReference type="EMBL" id="KB207048">
    <property type="protein sequence ID" value="ELP85640.1"/>
    <property type="molecule type" value="Genomic_DNA"/>
</dbReference>
<evidence type="ECO:0000313" key="2">
    <source>
        <dbReference type="EMBL" id="ELP85640.1"/>
    </source>
</evidence>
<dbReference type="KEGG" id="eiv:EIN_409390"/>
<dbReference type="Gene3D" id="3.40.20.10">
    <property type="entry name" value="Severin"/>
    <property type="match status" value="2"/>
</dbReference>
<gene>
    <name evidence="2" type="ORF">EIN_409390</name>
</gene>
<keyword evidence="3" id="KW-1185">Reference proteome</keyword>
<dbReference type="SUPFAM" id="SSF55753">
    <property type="entry name" value="Actin depolymerizing proteins"/>
    <property type="match status" value="2"/>
</dbReference>
<name>A0A0A1TZN1_ENTIV</name>
<protein>
    <submittedName>
        <fullName evidence="2">Villidin, putative</fullName>
    </submittedName>
</protein>
<dbReference type="SMART" id="SM00262">
    <property type="entry name" value="GEL"/>
    <property type="match status" value="2"/>
</dbReference>
<dbReference type="PANTHER" id="PTHR11977:SF51">
    <property type="entry name" value="PROTEIN FLIGHTLESS-1 HOMOLOG"/>
    <property type="match status" value="1"/>
</dbReference>
<feature type="non-terminal residue" evidence="2">
    <location>
        <position position="386"/>
    </location>
</feature>
<keyword evidence="1" id="KW-0677">Repeat</keyword>
<dbReference type="AlphaFoldDB" id="A0A0A1TZN1"/>
<evidence type="ECO:0000313" key="3">
    <source>
        <dbReference type="Proteomes" id="UP000014680"/>
    </source>
</evidence>
<organism evidence="2 3">
    <name type="scientific">Entamoeba invadens IP1</name>
    <dbReference type="NCBI Taxonomy" id="370355"/>
    <lineage>
        <taxon>Eukaryota</taxon>
        <taxon>Amoebozoa</taxon>
        <taxon>Evosea</taxon>
        <taxon>Archamoebae</taxon>
        <taxon>Mastigamoebida</taxon>
        <taxon>Entamoebidae</taxon>
        <taxon>Entamoeba</taxon>
    </lineage>
</organism>
<dbReference type="GeneID" id="14884642"/>
<reference evidence="2 3" key="1">
    <citation type="submission" date="2012-10" db="EMBL/GenBank/DDBJ databases">
        <authorList>
            <person name="Zafar N."/>
            <person name="Inman J."/>
            <person name="Hall N."/>
            <person name="Lorenzi H."/>
            <person name="Caler E."/>
        </authorList>
    </citation>
    <scope>NUCLEOTIDE SEQUENCE [LARGE SCALE GENOMIC DNA]</scope>
    <source>
        <strain evidence="2 3">IP1</strain>
    </source>
</reference>
<evidence type="ECO:0000256" key="1">
    <source>
        <dbReference type="ARBA" id="ARBA00022737"/>
    </source>
</evidence>
<proteinExistence type="predicted"/>
<accession>A0A0A1TZN1</accession>
<dbReference type="InterPro" id="IPR007122">
    <property type="entry name" value="Villin/Gelsolin"/>
</dbReference>
<dbReference type="InterPro" id="IPR029006">
    <property type="entry name" value="ADF-H/Gelsolin-like_dom_sf"/>
</dbReference>